<gene>
    <name evidence="1" type="ORF">EJB06_08890</name>
</gene>
<proteinExistence type="predicted"/>
<evidence type="ECO:0000313" key="1">
    <source>
        <dbReference type="EMBL" id="RSZ59287.1"/>
    </source>
</evidence>
<dbReference type="Proteomes" id="UP000278085">
    <property type="component" value="Unassembled WGS sequence"/>
</dbReference>
<accession>A0A430HP09</accession>
<keyword evidence="2" id="KW-1185">Reference proteome</keyword>
<organism evidence="1 2">
    <name type="scientific">Massilia atriviolacea</name>
    <dbReference type="NCBI Taxonomy" id="2495579"/>
    <lineage>
        <taxon>Bacteria</taxon>
        <taxon>Pseudomonadati</taxon>
        <taxon>Pseudomonadota</taxon>
        <taxon>Betaproteobacteria</taxon>
        <taxon>Burkholderiales</taxon>
        <taxon>Oxalobacteraceae</taxon>
        <taxon>Telluria group</taxon>
        <taxon>Massilia</taxon>
    </lineage>
</organism>
<sequence>MTTSSLRFSGVRAKTRPSLKGRCSVSAVLIPRSLLEEMVKSEVAKAIAQIAATQSTALSAARTRGASYARAEIAKPDNLTLAAAAKYSGRSDRMINEERKRGLYYALVLEGNSRGFRYPSWQFDANRSRLAAVFHAFGNGDTMNSWVIHAFLTTPNVHLDGHSPREVILDPRLDLEPVLALARARFDSDQGAG</sequence>
<dbReference type="AlphaFoldDB" id="A0A430HP09"/>
<reference evidence="1 2" key="1">
    <citation type="submission" date="2018-12" db="EMBL/GenBank/DDBJ databases">
        <authorList>
            <person name="Yang E."/>
        </authorList>
    </citation>
    <scope>NUCLEOTIDE SEQUENCE [LARGE SCALE GENOMIC DNA]</scope>
    <source>
        <strain evidence="1 2">SOD</strain>
    </source>
</reference>
<protein>
    <submittedName>
        <fullName evidence="1">Uncharacterized protein</fullName>
    </submittedName>
</protein>
<evidence type="ECO:0000313" key="2">
    <source>
        <dbReference type="Proteomes" id="UP000278085"/>
    </source>
</evidence>
<name>A0A430HP09_9BURK</name>
<dbReference type="OrthoDB" id="9795573at2"/>
<dbReference type="RefSeq" id="WP_126073658.1">
    <property type="nucleotide sequence ID" value="NZ_CP051166.1"/>
</dbReference>
<comment type="caution">
    <text evidence="1">The sequence shown here is derived from an EMBL/GenBank/DDBJ whole genome shotgun (WGS) entry which is preliminary data.</text>
</comment>
<dbReference type="EMBL" id="RXLQ01000004">
    <property type="protein sequence ID" value="RSZ59287.1"/>
    <property type="molecule type" value="Genomic_DNA"/>
</dbReference>